<dbReference type="AlphaFoldDB" id="A0A162KCH3"/>
<dbReference type="Proteomes" id="UP000076744">
    <property type="component" value="Unassembled WGS sequence"/>
</dbReference>
<evidence type="ECO:0000313" key="1">
    <source>
        <dbReference type="EMBL" id="OAA57186.1"/>
    </source>
</evidence>
<dbReference type="STRING" id="1081104.A0A162KCH3"/>
<name>A0A162KCH3_CORFA</name>
<gene>
    <name evidence="1" type="ORF">ISF_07107</name>
</gene>
<accession>A0A162KCH3</accession>
<reference evidence="1 2" key="1">
    <citation type="journal article" date="2016" name="Genome Biol. Evol.">
        <title>Divergent and convergent evolution of fungal pathogenicity.</title>
        <authorList>
            <person name="Shang Y."/>
            <person name="Xiao G."/>
            <person name="Zheng P."/>
            <person name="Cen K."/>
            <person name="Zhan S."/>
            <person name="Wang C."/>
        </authorList>
    </citation>
    <scope>NUCLEOTIDE SEQUENCE [LARGE SCALE GENOMIC DNA]</scope>
    <source>
        <strain evidence="1 2">ARSEF 2679</strain>
    </source>
</reference>
<evidence type="ECO:0000313" key="2">
    <source>
        <dbReference type="Proteomes" id="UP000076744"/>
    </source>
</evidence>
<dbReference type="InterPro" id="IPR053178">
    <property type="entry name" value="Osmoadaptation_assoc"/>
</dbReference>
<proteinExistence type="predicted"/>
<keyword evidence="2" id="KW-1185">Reference proteome</keyword>
<comment type="caution">
    <text evidence="1">The sequence shown here is derived from an EMBL/GenBank/DDBJ whole genome shotgun (WGS) entry which is preliminary data.</text>
</comment>
<dbReference type="OrthoDB" id="4933158at2759"/>
<organism evidence="1 2">
    <name type="scientific">Cordyceps fumosorosea (strain ARSEF 2679)</name>
    <name type="common">Isaria fumosorosea</name>
    <dbReference type="NCBI Taxonomy" id="1081104"/>
    <lineage>
        <taxon>Eukaryota</taxon>
        <taxon>Fungi</taxon>
        <taxon>Dikarya</taxon>
        <taxon>Ascomycota</taxon>
        <taxon>Pezizomycotina</taxon>
        <taxon>Sordariomycetes</taxon>
        <taxon>Hypocreomycetidae</taxon>
        <taxon>Hypocreales</taxon>
        <taxon>Cordycipitaceae</taxon>
        <taxon>Cordyceps</taxon>
    </lineage>
</organism>
<protein>
    <submittedName>
        <fullName evidence="1">C6 zinc finger domain protein</fullName>
    </submittedName>
</protein>
<dbReference type="GeneID" id="30023399"/>
<dbReference type="PANTHER" id="PTHR38111:SF9">
    <property type="entry name" value="ZN(2)-C6 FUNGAL-TYPE DOMAIN-CONTAINING PROTEIN"/>
    <property type="match status" value="1"/>
</dbReference>
<dbReference type="RefSeq" id="XP_018701988.1">
    <property type="nucleotide sequence ID" value="XM_018850711.1"/>
</dbReference>
<sequence>MKLRSTSRVCGAWMDKVLELDATGDEGKALRDAIEAFGVAIVSQTAPEVASAADALDAHGTALSSIHRALRRCQTSRPNELSSAMMFLFLSEFLLPSASSARFHAFGLSQLMVGQGPNYYSRGLPHELFLGFRTGMIVWSIAAHKAIFLGSPEWSTIPFQERPAEPLQALVTVGARIPSILETIDKMNESIDPEKAWECLDLLKDVMNSLGDWKSLHSAGTLLQQGGDLDDESVSMHDILYHDVTEANSVMHYLTFRIICAVHARSLHEKLADAQPLPIELAIPESTLTENAASIMQSVGYLTQEQMRLYGGMSALLPFKVSHEYLERYGGPDHQALCKRVVDDIKARRHFYLINFLLSDSILGTYSRGK</sequence>
<dbReference type="EMBL" id="AZHB01000020">
    <property type="protein sequence ID" value="OAA57186.1"/>
    <property type="molecule type" value="Genomic_DNA"/>
</dbReference>
<dbReference type="PANTHER" id="PTHR38111">
    <property type="entry name" value="ZN(2)-C6 FUNGAL-TYPE DOMAIN-CONTAINING PROTEIN-RELATED"/>
    <property type="match status" value="1"/>
</dbReference>